<dbReference type="SUPFAM" id="SSF52540">
    <property type="entry name" value="P-loop containing nucleoside triphosphate hydrolases"/>
    <property type="match status" value="1"/>
</dbReference>
<dbReference type="EMBL" id="JBGUBD010000010">
    <property type="protein sequence ID" value="MFA9479666.1"/>
    <property type="molecule type" value="Genomic_DNA"/>
</dbReference>
<accession>A0ABV4UAA0</accession>
<proteinExistence type="predicted"/>
<gene>
    <name evidence="1" type="ORF">ACERK3_15365</name>
</gene>
<evidence type="ECO:0000313" key="1">
    <source>
        <dbReference type="EMBL" id="MFA9479666.1"/>
    </source>
</evidence>
<keyword evidence="2" id="KW-1185">Reference proteome</keyword>
<sequence length="273" mass="31655">MIEFQRPLARELPRRAKDLSQRALLLPGNVRCQRLASRYRIANDDRRVYFHHIRKTAGTSLCWAMLSITGRNGAQIYDRLARSFLPRLVLDDKIFVGWQWRLIQQGHYYFAFSHTPAHALSLPPATYTITCLRDPVKRVISHYRMLREFQATEPTRPVLLREGHWLGNSFADFIDRLPREHLLRQVYMFSPRFDPAEAADAVADCSCVLTTEAFDAGLARLSQTLGHTLTHHRAKGSGFTVEVDDHDVERLRDRLEPEYRMYDQLGPVLDAVR</sequence>
<evidence type="ECO:0008006" key="3">
    <source>
        <dbReference type="Google" id="ProtNLM"/>
    </source>
</evidence>
<dbReference type="Proteomes" id="UP001575105">
    <property type="component" value="Unassembled WGS sequence"/>
</dbReference>
<comment type="caution">
    <text evidence="1">The sequence shown here is derived from an EMBL/GenBank/DDBJ whole genome shotgun (WGS) entry which is preliminary data.</text>
</comment>
<protein>
    <recommendedName>
        <fullName evidence="3">Sulfotransferase family protein</fullName>
    </recommendedName>
</protein>
<dbReference type="InterPro" id="IPR027417">
    <property type="entry name" value="P-loop_NTPase"/>
</dbReference>
<name>A0ABV4UAA0_9BACT</name>
<evidence type="ECO:0000313" key="2">
    <source>
        <dbReference type="Proteomes" id="UP001575105"/>
    </source>
</evidence>
<dbReference type="Gene3D" id="3.40.50.300">
    <property type="entry name" value="P-loop containing nucleotide triphosphate hydrolases"/>
    <property type="match status" value="1"/>
</dbReference>
<dbReference type="RefSeq" id="WP_425346591.1">
    <property type="nucleotide sequence ID" value="NZ_JBGUBD010000010.1"/>
</dbReference>
<organism evidence="1 2">
    <name type="scientific">Natronomicrosphaera hydrolytica</name>
    <dbReference type="NCBI Taxonomy" id="3242702"/>
    <lineage>
        <taxon>Bacteria</taxon>
        <taxon>Pseudomonadati</taxon>
        <taxon>Planctomycetota</taxon>
        <taxon>Phycisphaerae</taxon>
        <taxon>Phycisphaerales</taxon>
        <taxon>Phycisphaeraceae</taxon>
        <taxon>Natronomicrosphaera</taxon>
    </lineage>
</organism>
<reference evidence="1 2" key="1">
    <citation type="submission" date="2024-08" db="EMBL/GenBank/DDBJ databases">
        <title>Whole-genome sequencing of halo(alkali)philic microorganisms from hypersaline lakes.</title>
        <authorList>
            <person name="Sorokin D.Y."/>
            <person name="Merkel A.Y."/>
            <person name="Messina E."/>
            <person name="Yakimov M."/>
        </authorList>
    </citation>
    <scope>NUCLEOTIDE SEQUENCE [LARGE SCALE GENOMIC DNA]</scope>
    <source>
        <strain evidence="1 2">AB-hyl4</strain>
    </source>
</reference>